<evidence type="ECO:0000256" key="4">
    <source>
        <dbReference type="SAM" id="Phobius"/>
    </source>
</evidence>
<dbReference type="EC" id="2.3.2.2" evidence="3"/>
<accession>A0AAV7FAZ1</accession>
<comment type="catalytic activity">
    <reaction evidence="3">
        <text>an S-substituted glutathione + H2O = an S-substituted L-cysteinylglycine + L-glutamate</text>
        <dbReference type="Rhea" id="RHEA:59468"/>
        <dbReference type="ChEBI" id="CHEBI:15377"/>
        <dbReference type="ChEBI" id="CHEBI:29985"/>
        <dbReference type="ChEBI" id="CHEBI:90779"/>
        <dbReference type="ChEBI" id="CHEBI:143103"/>
        <dbReference type="EC" id="3.4.19.13"/>
    </reaction>
</comment>
<evidence type="ECO:0000256" key="3">
    <source>
        <dbReference type="RuleBase" id="RU368068"/>
    </source>
</evidence>
<dbReference type="GO" id="GO:0005886">
    <property type="term" value="C:plasma membrane"/>
    <property type="evidence" value="ECO:0007669"/>
    <property type="project" value="TreeGrafter"/>
</dbReference>
<keyword evidence="3" id="KW-0808">Transferase</keyword>
<dbReference type="InterPro" id="IPR043137">
    <property type="entry name" value="GGT_ssub_C"/>
</dbReference>
<keyword evidence="4" id="KW-0812">Transmembrane</keyword>
<evidence type="ECO:0000313" key="6">
    <source>
        <dbReference type="Proteomes" id="UP000825729"/>
    </source>
</evidence>
<keyword evidence="4" id="KW-0472">Membrane</keyword>
<comment type="catalytic activity">
    <reaction evidence="3">
        <text>an N-terminal (5-L-glutamyl)-[peptide] + an alpha-amino acid = 5-L-glutamyl amino acid + an N-terminal L-alpha-aminoacyl-[peptide]</text>
        <dbReference type="Rhea" id="RHEA:23904"/>
        <dbReference type="Rhea" id="RHEA-COMP:9780"/>
        <dbReference type="Rhea" id="RHEA-COMP:9795"/>
        <dbReference type="ChEBI" id="CHEBI:77644"/>
        <dbReference type="ChEBI" id="CHEBI:78597"/>
        <dbReference type="ChEBI" id="CHEBI:78599"/>
        <dbReference type="ChEBI" id="CHEBI:78608"/>
        <dbReference type="EC" id="2.3.2.2"/>
    </reaction>
</comment>
<dbReference type="AlphaFoldDB" id="A0AAV7FAZ1"/>
<dbReference type="InterPro" id="IPR000101">
    <property type="entry name" value="GGT_peptidase"/>
</dbReference>
<feature type="active site" description="Nucleophile" evidence="1">
    <location>
        <position position="415"/>
    </location>
</feature>
<dbReference type="EC" id="3.4.19.13" evidence="3"/>
<dbReference type="NCBIfam" id="TIGR00066">
    <property type="entry name" value="g_glut_trans"/>
    <property type="match status" value="1"/>
</dbReference>
<organism evidence="5 6">
    <name type="scientific">Aristolochia fimbriata</name>
    <name type="common">White veined hardy Dutchman's pipe vine</name>
    <dbReference type="NCBI Taxonomy" id="158543"/>
    <lineage>
        <taxon>Eukaryota</taxon>
        <taxon>Viridiplantae</taxon>
        <taxon>Streptophyta</taxon>
        <taxon>Embryophyta</taxon>
        <taxon>Tracheophyta</taxon>
        <taxon>Spermatophyta</taxon>
        <taxon>Magnoliopsida</taxon>
        <taxon>Magnoliidae</taxon>
        <taxon>Piperales</taxon>
        <taxon>Aristolochiaceae</taxon>
        <taxon>Aristolochia</taxon>
    </lineage>
</organism>
<dbReference type="Gene3D" id="3.60.20.40">
    <property type="match status" value="1"/>
</dbReference>
<dbReference type="GO" id="GO:0103068">
    <property type="term" value="F:leukotriene C4 gamma-glutamyl transferase activity"/>
    <property type="evidence" value="ECO:0007669"/>
    <property type="project" value="UniProtKB-EC"/>
</dbReference>
<dbReference type="GO" id="GO:0006751">
    <property type="term" value="P:glutathione catabolic process"/>
    <property type="evidence" value="ECO:0007669"/>
    <property type="project" value="UniProtKB-UniRule"/>
</dbReference>
<protein>
    <recommendedName>
        <fullName evidence="3">Glutathione hydrolase</fullName>
        <ecNumber evidence="3">2.3.2.2</ecNumber>
        <ecNumber evidence="3">3.4.19.13</ecNumber>
    </recommendedName>
    <alternativeName>
        <fullName evidence="3">Gamma-glutamyltransferase</fullName>
    </alternativeName>
    <alternativeName>
        <fullName evidence="3">Gamma-glutamyltranspeptidase</fullName>
    </alternativeName>
</protein>
<keyword evidence="6" id="KW-1185">Reference proteome</keyword>
<dbReference type="PANTHER" id="PTHR11686">
    <property type="entry name" value="GAMMA GLUTAMYL TRANSPEPTIDASE"/>
    <property type="match status" value="1"/>
</dbReference>
<feature type="binding site" evidence="2">
    <location>
        <begin position="485"/>
        <end position="486"/>
    </location>
    <ligand>
        <name>L-glutamate</name>
        <dbReference type="ChEBI" id="CHEBI:29985"/>
    </ligand>
</feature>
<dbReference type="PRINTS" id="PR01210">
    <property type="entry name" value="GGTRANSPTASE"/>
</dbReference>
<dbReference type="FunFam" id="1.10.246.130:FF:000001">
    <property type="entry name" value="Gamma-glutamyltransferase 5 isoform 1"/>
    <property type="match status" value="1"/>
</dbReference>
<feature type="transmembrane region" description="Helical" evidence="4">
    <location>
        <begin position="28"/>
        <end position="48"/>
    </location>
</feature>
<proteinExistence type="predicted"/>
<feature type="binding site" evidence="2">
    <location>
        <begin position="433"/>
        <end position="435"/>
    </location>
    <ligand>
        <name>L-glutamate</name>
        <dbReference type="ChEBI" id="CHEBI:29985"/>
    </ligand>
</feature>
<comment type="function">
    <text evidence="3">Cleaves the gamma-glutamyl peptide bond of glutathione and glutathione conjugates.</text>
</comment>
<comment type="catalytic activity">
    <reaction evidence="3">
        <text>glutathione + H2O = L-cysteinylglycine + L-glutamate</text>
        <dbReference type="Rhea" id="RHEA:28807"/>
        <dbReference type="ChEBI" id="CHEBI:15377"/>
        <dbReference type="ChEBI" id="CHEBI:29985"/>
        <dbReference type="ChEBI" id="CHEBI:57925"/>
        <dbReference type="ChEBI" id="CHEBI:61694"/>
        <dbReference type="EC" id="3.4.19.13"/>
    </reaction>
</comment>
<dbReference type="Pfam" id="PF01019">
    <property type="entry name" value="G_glu_transpept"/>
    <property type="match status" value="1"/>
</dbReference>
<dbReference type="InterPro" id="IPR029055">
    <property type="entry name" value="Ntn_hydrolases_N"/>
</dbReference>
<sequence>MAPGASQESLLRRATPEKTSTKAVAKKVFAAAATLTVIAAVLLCYYNLGKLSTGRLRNDIEAKPLENGEQGEVVESEVGVVATDDKRCSEVGASVLKNGGHAVDSAVATTFCLGVVNPMASGIGGGGFMVFRSARTGQAQAYNFRETAPLAATLNTYVDNPKAKLIGPLSIGVPGEIAGLYQAWLQHGRLPWKSLFQSSIKLARHGFEITSYLSAIIKKAGKLIMLDPGLREVLAPGGKLLQTGDICYNPKLADTLEVISEQGPQAFYNGTIGERLVRDVQEVGGILTMEDLRQYTVGVGDAMAVNNMGFTILGMPLPSSGTVGLGLILNILESFGTVDSAKSLLSLHRLLESIKHMLAVRMNLGDPNFVDVRKVVSDMLSMSYAEQIMQKILDNTTFPAAYYLAEWSQLRDHGTSHLCIVDADRNVLSLTTTINSHFGAAILSPATGIVLNNELDDFSVPGEPTLDKLPPAPSNYIQPNKRPLSSMSPIIVLKDNQVAGAIGASGGLYIIPAVTQVFLSHFVLGMDPLAAVQHPRVYHKLIPNVVLYENWTFINGDHIEVLEDARLFLEQRGHVLKGQADGGICQLVVQNLDKAVNSGGKPGEGWTNDGVFHGMLTAVSDPRKDGRPAAEYRSKL</sequence>
<comment type="pathway">
    <text evidence="3">Sulfur metabolism; glutathione metabolism.</text>
</comment>
<dbReference type="EMBL" id="JAINDJ010000002">
    <property type="protein sequence ID" value="KAG9458273.1"/>
    <property type="molecule type" value="Genomic_DNA"/>
</dbReference>
<evidence type="ECO:0000256" key="1">
    <source>
        <dbReference type="PIRSR" id="PIRSR600101-1"/>
    </source>
</evidence>
<keyword evidence="3" id="KW-0012">Acyltransferase</keyword>
<evidence type="ECO:0000313" key="5">
    <source>
        <dbReference type="EMBL" id="KAG9458273.1"/>
    </source>
</evidence>
<gene>
    <name evidence="5" type="ORF">H6P81_002781</name>
</gene>
<name>A0AAV7FAZ1_ARIFI</name>
<keyword evidence="4" id="KW-1133">Transmembrane helix</keyword>
<keyword evidence="3" id="KW-0378">Hydrolase</keyword>
<reference evidence="5 6" key="1">
    <citation type="submission" date="2021-07" db="EMBL/GenBank/DDBJ databases">
        <title>The Aristolochia fimbriata genome: insights into angiosperm evolution, floral development and chemical biosynthesis.</title>
        <authorList>
            <person name="Jiao Y."/>
        </authorList>
    </citation>
    <scope>NUCLEOTIDE SEQUENCE [LARGE SCALE GENOMIC DNA]</scope>
    <source>
        <strain evidence="5">IBCAS-2021</strain>
        <tissue evidence="5">Leaf</tissue>
    </source>
</reference>
<comment type="caution">
    <text evidence="5">The sequence shown here is derived from an EMBL/GenBank/DDBJ whole genome shotgun (WGS) entry which is preliminary data.</text>
</comment>
<evidence type="ECO:0000256" key="2">
    <source>
        <dbReference type="PIRSR" id="PIRSR600101-2"/>
    </source>
</evidence>
<feature type="binding site" evidence="2">
    <location>
        <position position="145"/>
    </location>
    <ligand>
        <name>L-glutamate</name>
        <dbReference type="ChEBI" id="CHEBI:29985"/>
    </ligand>
</feature>
<dbReference type="Gene3D" id="1.10.246.130">
    <property type="match status" value="1"/>
</dbReference>
<dbReference type="Proteomes" id="UP000825729">
    <property type="component" value="Unassembled WGS sequence"/>
</dbReference>
<dbReference type="PANTHER" id="PTHR11686:SF9">
    <property type="entry name" value="RE13973P"/>
    <property type="match status" value="1"/>
</dbReference>
<dbReference type="SUPFAM" id="SSF56235">
    <property type="entry name" value="N-terminal nucleophile aminohydrolases (Ntn hydrolases)"/>
    <property type="match status" value="1"/>
</dbReference>
<dbReference type="GO" id="GO:0036374">
    <property type="term" value="F:glutathione hydrolase activity"/>
    <property type="evidence" value="ECO:0007669"/>
    <property type="project" value="UniProtKB-UniRule"/>
</dbReference>
<dbReference type="InterPro" id="IPR043138">
    <property type="entry name" value="GGT_lsub"/>
</dbReference>
<feature type="binding site" evidence="2">
    <location>
        <position position="457"/>
    </location>
    <ligand>
        <name>L-glutamate</name>
        <dbReference type="ChEBI" id="CHEBI:29985"/>
    </ligand>
</feature>
<feature type="binding site" evidence="2">
    <location>
        <position position="507"/>
    </location>
    <ligand>
        <name>L-glutamate</name>
        <dbReference type="ChEBI" id="CHEBI:29985"/>
    </ligand>
</feature>